<gene>
    <name evidence="3" type="ORF">M8445_15765</name>
</gene>
<protein>
    <submittedName>
        <fullName evidence="3">DUF4255 domain-containing protein</fullName>
    </submittedName>
</protein>
<feature type="domain" description="Pvc16 N-terminal" evidence="2">
    <location>
        <begin position="4"/>
        <end position="178"/>
    </location>
</feature>
<dbReference type="EMBL" id="CP115166">
    <property type="protein sequence ID" value="WDA60466.1"/>
    <property type="molecule type" value="Genomic_DNA"/>
</dbReference>
<keyword evidence="3" id="KW-0614">Plasmid</keyword>
<keyword evidence="4" id="KW-1185">Reference proteome</keyword>
<dbReference type="Pfam" id="PF14065">
    <property type="entry name" value="Pvc16_N"/>
    <property type="match status" value="1"/>
</dbReference>
<evidence type="ECO:0000313" key="3">
    <source>
        <dbReference type="EMBL" id="WDA60466.1"/>
    </source>
</evidence>
<sequence length="301" mass="32720">MIDEVQQSLKELVYTEAGLPRDALDIRFAAPTPAWVSGLTRPTLNFFMHDLRENASLRSMEFTHAHTGLGVTRTLAPRRMDLRFLVTVFFKAQLDELGRDEWQVLWRVLAALMRQDEWEDRYLPAAARDTGLGILGLITPGDASSGVFSSLGQAVRPHLNYTVTVPLDLGVTTRSPMVLERDLSFRAQATPGEQPPVSRRVRSSWQLLDELGQPIADALVRSEGGRDGSGARAFSDEAGVVHLNVSRSEVQQLRVLTLDGRALTLPAHDHAATTGAPGPHALPAESPSPSAPLSPAEPGSA</sequence>
<dbReference type="InterPro" id="IPR025351">
    <property type="entry name" value="Pvc16_N"/>
</dbReference>
<feature type="region of interest" description="Disordered" evidence="1">
    <location>
        <begin position="269"/>
        <end position="301"/>
    </location>
</feature>
<reference evidence="3 4" key="1">
    <citation type="submission" date="2022-12" db="EMBL/GenBank/DDBJ databases">
        <title>Genome Sequence of Deinococcus aquaticus Type Strain PB314.</title>
        <authorList>
            <person name="Albert C."/>
            <person name="Hill J."/>
            <person name="Boren L."/>
            <person name="Scholz-Ng S."/>
            <person name="Fatema N."/>
            <person name="Grosso R."/>
            <person name="Soboslay E."/>
            <person name="Tuohy J."/>
        </authorList>
    </citation>
    <scope>NUCLEOTIDE SEQUENCE [LARGE SCALE GENOMIC DNA]</scope>
    <source>
        <strain evidence="3 4">PB-314</strain>
        <plasmid evidence="3 4">pDATS01</plasmid>
    </source>
</reference>
<dbReference type="RefSeq" id="WP_273991242.1">
    <property type="nucleotide sequence ID" value="NZ_BAABQT010000004.1"/>
</dbReference>
<evidence type="ECO:0000313" key="4">
    <source>
        <dbReference type="Proteomes" id="UP001217044"/>
    </source>
</evidence>
<organism evidence="3 4">
    <name type="scientific">Deinococcus aquaticus</name>
    <dbReference type="NCBI Taxonomy" id="328692"/>
    <lineage>
        <taxon>Bacteria</taxon>
        <taxon>Thermotogati</taxon>
        <taxon>Deinococcota</taxon>
        <taxon>Deinococci</taxon>
        <taxon>Deinococcales</taxon>
        <taxon>Deinococcaceae</taxon>
        <taxon>Deinococcus</taxon>
    </lineage>
</organism>
<name>A0ABY7V5J0_9DEIO</name>
<proteinExistence type="predicted"/>
<evidence type="ECO:0000259" key="2">
    <source>
        <dbReference type="Pfam" id="PF14065"/>
    </source>
</evidence>
<evidence type="ECO:0000256" key="1">
    <source>
        <dbReference type="SAM" id="MobiDB-lite"/>
    </source>
</evidence>
<geneLocation type="plasmid" evidence="3 4">
    <name>pDATS01</name>
</geneLocation>
<accession>A0ABY7V5J0</accession>
<feature type="compositionally biased region" description="Low complexity" evidence="1">
    <location>
        <begin position="281"/>
        <end position="301"/>
    </location>
</feature>
<dbReference type="Proteomes" id="UP001217044">
    <property type="component" value="Plasmid pDATS01"/>
</dbReference>